<dbReference type="Gene3D" id="2.40.50.1020">
    <property type="entry name" value="LytTr DNA-binding domain"/>
    <property type="match status" value="1"/>
</dbReference>
<accession>A0ABN0WS88</accession>
<name>A0ABN0WS88_9ALTE</name>
<feature type="domain" description="HTH LytTR-type" evidence="3">
    <location>
        <begin position="186"/>
        <end position="291"/>
    </location>
</feature>
<dbReference type="PIRSF" id="PIRSF031767">
    <property type="entry name" value="MHYE_LytTR"/>
    <property type="match status" value="1"/>
</dbReference>
<evidence type="ECO:0000256" key="1">
    <source>
        <dbReference type="ARBA" id="ARBA00023012"/>
    </source>
</evidence>
<evidence type="ECO:0000256" key="2">
    <source>
        <dbReference type="SAM" id="Phobius"/>
    </source>
</evidence>
<organism evidence="4 5">
    <name type="scientific">Bowmanella denitrificans</name>
    <dbReference type="NCBI Taxonomy" id="366582"/>
    <lineage>
        <taxon>Bacteria</taxon>
        <taxon>Pseudomonadati</taxon>
        <taxon>Pseudomonadota</taxon>
        <taxon>Gammaproteobacteria</taxon>
        <taxon>Alteromonadales</taxon>
        <taxon>Alteromonadaceae</taxon>
        <taxon>Bowmanella</taxon>
    </lineage>
</organism>
<dbReference type="PROSITE" id="PS50930">
    <property type="entry name" value="HTH_LYTTR"/>
    <property type="match status" value="1"/>
</dbReference>
<evidence type="ECO:0000313" key="4">
    <source>
        <dbReference type="EMBL" id="GAA0345502.1"/>
    </source>
</evidence>
<dbReference type="PANTHER" id="PTHR37299:SF1">
    <property type="entry name" value="STAGE 0 SPORULATION PROTEIN A HOMOLOG"/>
    <property type="match status" value="1"/>
</dbReference>
<sequence>MVPFFQTDYRLGIIATMTPLLNVKHWPLQLGSKDVLAPLIGWCGFVLVLTCYCLVYKQVLFASSFNFSWAVATETLMWACREWAVWMVLTPLAFACFRLNQKVIQPQHKGWLCCGVLLLIALLAKLAMELLASTGDAFSSLVVLFPRYLAASLVVMWVWRKYLRPCSARPKQPTLEPADANESASIMVNKGSGQVLLAIDAIQWLAASGNYVEVHTADGQYLLRATMQQLQEQLPARLFLRIHRSYMVNLGAIDCIQHLPSGSGKVLLKSGHTLALSKSYRKALQQFKFQAVP</sequence>
<dbReference type="SMART" id="SM00850">
    <property type="entry name" value="LytTR"/>
    <property type="match status" value="1"/>
</dbReference>
<dbReference type="EMBL" id="BAAAEI010000006">
    <property type="protein sequence ID" value="GAA0345502.1"/>
    <property type="molecule type" value="Genomic_DNA"/>
</dbReference>
<keyword evidence="2" id="KW-0472">Membrane</keyword>
<dbReference type="InterPro" id="IPR007492">
    <property type="entry name" value="LytTR_DNA-bd_dom"/>
</dbReference>
<proteinExistence type="predicted"/>
<dbReference type="Proteomes" id="UP001501757">
    <property type="component" value="Unassembled WGS sequence"/>
</dbReference>
<keyword evidence="2" id="KW-1133">Transmembrane helix</keyword>
<gene>
    <name evidence="4" type="ORF">GCM10009092_07470</name>
</gene>
<comment type="caution">
    <text evidence="4">The sequence shown here is derived from an EMBL/GenBank/DDBJ whole genome shotgun (WGS) entry which is preliminary data.</text>
</comment>
<feature type="transmembrane region" description="Helical" evidence="2">
    <location>
        <begin position="111"/>
        <end position="132"/>
    </location>
</feature>
<keyword evidence="2" id="KW-0812">Transmembrane</keyword>
<dbReference type="InterPro" id="IPR012379">
    <property type="entry name" value="LytTR_MHYE"/>
</dbReference>
<dbReference type="Pfam" id="PF04397">
    <property type="entry name" value="LytTR"/>
    <property type="match status" value="1"/>
</dbReference>
<dbReference type="InterPro" id="IPR046947">
    <property type="entry name" value="LytR-like"/>
</dbReference>
<reference evidence="4 5" key="1">
    <citation type="journal article" date="2019" name="Int. J. Syst. Evol. Microbiol.">
        <title>The Global Catalogue of Microorganisms (GCM) 10K type strain sequencing project: providing services to taxonomists for standard genome sequencing and annotation.</title>
        <authorList>
            <consortium name="The Broad Institute Genomics Platform"/>
            <consortium name="The Broad Institute Genome Sequencing Center for Infectious Disease"/>
            <person name="Wu L."/>
            <person name="Ma J."/>
        </authorList>
    </citation>
    <scope>NUCLEOTIDE SEQUENCE [LARGE SCALE GENOMIC DNA]</scope>
    <source>
        <strain evidence="4 5">JCM 13378</strain>
    </source>
</reference>
<keyword evidence="1" id="KW-0902">Two-component regulatory system</keyword>
<evidence type="ECO:0000259" key="3">
    <source>
        <dbReference type="PROSITE" id="PS50930"/>
    </source>
</evidence>
<evidence type="ECO:0000313" key="5">
    <source>
        <dbReference type="Proteomes" id="UP001501757"/>
    </source>
</evidence>
<protein>
    <recommendedName>
        <fullName evidence="3">HTH LytTR-type domain-containing protein</fullName>
    </recommendedName>
</protein>
<feature type="transmembrane region" description="Helical" evidence="2">
    <location>
        <begin position="83"/>
        <end position="99"/>
    </location>
</feature>
<dbReference type="PANTHER" id="PTHR37299">
    <property type="entry name" value="TRANSCRIPTIONAL REGULATOR-RELATED"/>
    <property type="match status" value="1"/>
</dbReference>
<feature type="transmembrane region" description="Helical" evidence="2">
    <location>
        <begin position="138"/>
        <end position="159"/>
    </location>
</feature>
<feature type="transmembrane region" description="Helical" evidence="2">
    <location>
        <begin position="35"/>
        <end position="54"/>
    </location>
</feature>
<keyword evidence="5" id="KW-1185">Reference proteome</keyword>